<sequence length="100" mass="10976">MPECCKEESSPSGFLHLLMFTGTLLKRCGGLEASGTLAATDFPSYAACLCTPSGCPKHEREADAPPVYKEVMEMAWAENPDSRPTFQELQDKMKKICEGQ</sequence>
<dbReference type="AlphaFoldDB" id="A0A3P7NA99"/>
<dbReference type="Proteomes" id="UP000281553">
    <property type="component" value="Unassembled WGS sequence"/>
</dbReference>
<evidence type="ECO:0000313" key="1">
    <source>
        <dbReference type="EMBL" id="VDN36970.1"/>
    </source>
</evidence>
<reference evidence="1 2" key="1">
    <citation type="submission" date="2018-11" db="EMBL/GenBank/DDBJ databases">
        <authorList>
            <consortium name="Pathogen Informatics"/>
        </authorList>
    </citation>
    <scope>NUCLEOTIDE SEQUENCE [LARGE SCALE GENOMIC DNA]</scope>
</reference>
<protein>
    <submittedName>
        <fullName evidence="1">Uncharacterized protein</fullName>
    </submittedName>
</protein>
<accession>A0A3P7NA99</accession>
<name>A0A3P7NA99_DIBLA</name>
<gene>
    <name evidence="1" type="ORF">DILT_LOCUS17187</name>
</gene>
<dbReference type="Gene3D" id="1.10.510.10">
    <property type="entry name" value="Transferase(Phosphotransferase) domain 1"/>
    <property type="match status" value="1"/>
</dbReference>
<keyword evidence="2" id="KW-1185">Reference proteome</keyword>
<dbReference type="EMBL" id="UYRU01089929">
    <property type="protein sequence ID" value="VDN36970.1"/>
    <property type="molecule type" value="Genomic_DNA"/>
</dbReference>
<organism evidence="1 2">
    <name type="scientific">Dibothriocephalus latus</name>
    <name type="common">Fish tapeworm</name>
    <name type="synonym">Diphyllobothrium latum</name>
    <dbReference type="NCBI Taxonomy" id="60516"/>
    <lineage>
        <taxon>Eukaryota</taxon>
        <taxon>Metazoa</taxon>
        <taxon>Spiralia</taxon>
        <taxon>Lophotrochozoa</taxon>
        <taxon>Platyhelminthes</taxon>
        <taxon>Cestoda</taxon>
        <taxon>Eucestoda</taxon>
        <taxon>Diphyllobothriidea</taxon>
        <taxon>Diphyllobothriidae</taxon>
        <taxon>Dibothriocephalus</taxon>
    </lineage>
</organism>
<dbReference type="OrthoDB" id="60033at2759"/>
<proteinExistence type="predicted"/>
<evidence type="ECO:0000313" key="2">
    <source>
        <dbReference type="Proteomes" id="UP000281553"/>
    </source>
</evidence>